<dbReference type="Proteomes" id="UP000265801">
    <property type="component" value="Unassembled WGS sequence"/>
</dbReference>
<protein>
    <submittedName>
        <fullName evidence="2">Methyltransferase domain-containing protein</fullName>
    </submittedName>
</protein>
<keyword evidence="2" id="KW-0489">Methyltransferase</keyword>
<accession>A0A3A1R338</accession>
<dbReference type="EMBL" id="QXIR01000010">
    <property type="protein sequence ID" value="RIW34654.1"/>
    <property type="molecule type" value="Genomic_DNA"/>
</dbReference>
<dbReference type="InterPro" id="IPR029063">
    <property type="entry name" value="SAM-dependent_MTases_sf"/>
</dbReference>
<evidence type="ECO:0000313" key="3">
    <source>
        <dbReference type="Proteomes" id="UP000265801"/>
    </source>
</evidence>
<dbReference type="Gene3D" id="3.40.50.150">
    <property type="entry name" value="Vaccinia Virus protein VP39"/>
    <property type="match status" value="1"/>
</dbReference>
<feature type="domain" description="Methyltransferase type 11" evidence="1">
    <location>
        <begin position="61"/>
        <end position="156"/>
    </location>
</feature>
<evidence type="ECO:0000313" key="2">
    <source>
        <dbReference type="EMBL" id="RIW34654.1"/>
    </source>
</evidence>
<keyword evidence="3" id="KW-1185">Reference proteome</keyword>
<keyword evidence="2" id="KW-0808">Transferase</keyword>
<dbReference type="GO" id="GO:0008757">
    <property type="term" value="F:S-adenosylmethionine-dependent methyltransferase activity"/>
    <property type="evidence" value="ECO:0007669"/>
    <property type="project" value="InterPro"/>
</dbReference>
<gene>
    <name evidence="2" type="ORF">D3H55_09060</name>
</gene>
<dbReference type="SUPFAM" id="SSF53335">
    <property type="entry name" value="S-adenosyl-L-methionine-dependent methyltransferases"/>
    <property type="match status" value="1"/>
</dbReference>
<comment type="caution">
    <text evidence="2">The sequence shown here is derived from an EMBL/GenBank/DDBJ whole genome shotgun (WGS) entry which is preliminary data.</text>
</comment>
<dbReference type="RefSeq" id="WP_119546592.1">
    <property type="nucleotide sequence ID" value="NZ_QXIR01000010.1"/>
</dbReference>
<name>A0A3A1R338_9BACI</name>
<reference evidence="2 3" key="1">
    <citation type="submission" date="2018-09" db="EMBL/GenBank/DDBJ databases">
        <title>Bacillus saliacetes sp. nov., isolated from Thai shrimp paste (Ka-pi).</title>
        <authorList>
            <person name="Daroonpunt R."/>
            <person name="Tanasupawat S."/>
            <person name="Yiamsombut S."/>
        </authorList>
    </citation>
    <scope>NUCLEOTIDE SEQUENCE [LARGE SCALE GENOMIC DNA]</scope>
    <source>
        <strain evidence="2 3">SKP7-4</strain>
    </source>
</reference>
<dbReference type="Pfam" id="PF08241">
    <property type="entry name" value="Methyltransf_11"/>
    <property type="match status" value="1"/>
</dbReference>
<organism evidence="2 3">
    <name type="scientific">Bacillus salacetis</name>
    <dbReference type="NCBI Taxonomy" id="2315464"/>
    <lineage>
        <taxon>Bacteria</taxon>
        <taxon>Bacillati</taxon>
        <taxon>Bacillota</taxon>
        <taxon>Bacilli</taxon>
        <taxon>Bacillales</taxon>
        <taxon>Bacillaceae</taxon>
        <taxon>Bacillus</taxon>
    </lineage>
</organism>
<dbReference type="OrthoDB" id="8385759at2"/>
<sequence length="253" mass="28640">MTKQSIQNKKAWEHNAYDFWVKKYGEPSKLAEAISKNPSAYLKKHQAHFRQVEGKSIANICGSNGRKAVPLALMGAKVSVFDISNENKMYALELADFAGVSIDYIVTDVLEIDRQLYSNSFEILYLEGGILHYFSDINKLTSILSDLLIPGGTLVLSDFHPIKRCLTEIPGETHYRMEPAYFDQPLHTGEVAFKKFFAPSQSEDFPEVLVKPHTLSEILNAVIQSGLTIRQFEEHPGWNGENIPWEYTLIAEK</sequence>
<proteinExistence type="predicted"/>
<dbReference type="GO" id="GO:0032259">
    <property type="term" value="P:methylation"/>
    <property type="evidence" value="ECO:0007669"/>
    <property type="project" value="UniProtKB-KW"/>
</dbReference>
<dbReference type="AlphaFoldDB" id="A0A3A1R338"/>
<evidence type="ECO:0000259" key="1">
    <source>
        <dbReference type="Pfam" id="PF08241"/>
    </source>
</evidence>
<dbReference type="InterPro" id="IPR013216">
    <property type="entry name" value="Methyltransf_11"/>
</dbReference>